<evidence type="ECO:0000259" key="1">
    <source>
        <dbReference type="Pfam" id="PF01656"/>
    </source>
</evidence>
<sequence length="334" mass="35929">MRGPTGFPGTCQGDPPWPIIFRVIQTMRCCSHSPASSSPFTCSVTSDPASAGAATGRRASIMSATCAMVPKTMNPDGAAAMRTIVVSLLKGGVGKTFLATHLAWYLAEQAGNRVAFLDLDPQGSSTRRLASERTGWFAADLFDPEARLDLSDAPGITVFAADPRLQMVKAAADVRDFLGRFPALVAHFDHIVIDTGPKWDELTLSAMAVADAVIAPVQVAEDSIECAKMLLTALKKAEGARGGRKVDFLGLLPSMVNPFDRREMDNAVKLARAVGEKLMFPAFIKARPTYKHSAEQHHPVWRETGSGAKAAADEIRPILAEIVRRMDDRRLSAA</sequence>
<gene>
    <name evidence="2" type="ORF">Q5H94_18000</name>
</gene>
<protein>
    <submittedName>
        <fullName evidence="2">ParA family protein</fullName>
    </submittedName>
</protein>
<dbReference type="Gene3D" id="3.40.50.300">
    <property type="entry name" value="P-loop containing nucleotide triphosphate hydrolases"/>
    <property type="match status" value="1"/>
</dbReference>
<dbReference type="InterPro" id="IPR027417">
    <property type="entry name" value="P-loop_NTPase"/>
</dbReference>
<accession>A0ABT9A306</accession>
<evidence type="ECO:0000313" key="2">
    <source>
        <dbReference type="EMBL" id="MDO7844226.1"/>
    </source>
</evidence>
<dbReference type="Pfam" id="PF01656">
    <property type="entry name" value="CbiA"/>
    <property type="match status" value="1"/>
</dbReference>
<dbReference type="InterPro" id="IPR050678">
    <property type="entry name" value="DNA_Partitioning_ATPase"/>
</dbReference>
<organism evidence="2 3">
    <name type="scientific">Sphingomonas immobilis</name>
    <dbReference type="NCBI Taxonomy" id="3063997"/>
    <lineage>
        <taxon>Bacteria</taxon>
        <taxon>Pseudomonadati</taxon>
        <taxon>Pseudomonadota</taxon>
        <taxon>Alphaproteobacteria</taxon>
        <taxon>Sphingomonadales</taxon>
        <taxon>Sphingomonadaceae</taxon>
        <taxon>Sphingomonas</taxon>
    </lineage>
</organism>
<evidence type="ECO:0000313" key="3">
    <source>
        <dbReference type="Proteomes" id="UP001176468"/>
    </source>
</evidence>
<dbReference type="PANTHER" id="PTHR13696:SF99">
    <property type="entry name" value="COBYRINIC ACID AC-DIAMIDE SYNTHASE"/>
    <property type="match status" value="1"/>
</dbReference>
<keyword evidence="3" id="KW-1185">Reference proteome</keyword>
<dbReference type="CDD" id="cd02042">
    <property type="entry name" value="ParAB_family"/>
    <property type="match status" value="1"/>
</dbReference>
<name>A0ABT9A306_9SPHN</name>
<dbReference type="EMBL" id="JAUQSZ010000014">
    <property type="protein sequence ID" value="MDO7844226.1"/>
    <property type="molecule type" value="Genomic_DNA"/>
</dbReference>
<comment type="caution">
    <text evidence="2">The sequence shown here is derived from an EMBL/GenBank/DDBJ whole genome shotgun (WGS) entry which is preliminary data.</text>
</comment>
<dbReference type="SUPFAM" id="SSF52540">
    <property type="entry name" value="P-loop containing nucleoside triphosphate hydrolases"/>
    <property type="match status" value="1"/>
</dbReference>
<dbReference type="InterPro" id="IPR002586">
    <property type="entry name" value="CobQ/CobB/MinD/ParA_Nub-bd_dom"/>
</dbReference>
<feature type="domain" description="CobQ/CobB/MinD/ParA nucleotide binding" evidence="1">
    <location>
        <begin position="85"/>
        <end position="300"/>
    </location>
</feature>
<dbReference type="Proteomes" id="UP001176468">
    <property type="component" value="Unassembled WGS sequence"/>
</dbReference>
<reference evidence="2" key="1">
    <citation type="submission" date="2023-07" db="EMBL/GenBank/DDBJ databases">
        <authorList>
            <person name="Kim M.K."/>
        </authorList>
    </citation>
    <scope>NUCLEOTIDE SEQUENCE</scope>
    <source>
        <strain evidence="2">CA1-15</strain>
    </source>
</reference>
<dbReference type="PANTHER" id="PTHR13696">
    <property type="entry name" value="P-LOOP CONTAINING NUCLEOSIDE TRIPHOSPHATE HYDROLASE"/>
    <property type="match status" value="1"/>
</dbReference>
<proteinExistence type="predicted"/>